<accession>A0A2V3J1B5</accession>
<keyword evidence="2" id="KW-0732">Signal</keyword>
<evidence type="ECO:0000313" key="3">
    <source>
        <dbReference type="EMBL" id="PXF48115.1"/>
    </source>
</evidence>
<gene>
    <name evidence="3" type="ORF">BWQ96_02067</name>
</gene>
<feature type="chain" id="PRO_5015993104" evidence="2">
    <location>
        <begin position="21"/>
        <end position="352"/>
    </location>
</feature>
<proteinExistence type="predicted"/>
<keyword evidence="4" id="KW-1185">Reference proteome</keyword>
<protein>
    <submittedName>
        <fullName evidence="3">Uncharacterized protein</fullName>
    </submittedName>
</protein>
<reference evidence="3 4" key="1">
    <citation type="journal article" date="2018" name="Mol. Biol. Evol.">
        <title>Analysis of the draft genome of the red seaweed Gracilariopsis chorda provides insights into genome size evolution in Rhodophyta.</title>
        <authorList>
            <person name="Lee J."/>
            <person name="Yang E.C."/>
            <person name="Graf L."/>
            <person name="Yang J.H."/>
            <person name="Qiu H."/>
            <person name="Zel Zion U."/>
            <person name="Chan C.X."/>
            <person name="Stephens T.G."/>
            <person name="Weber A.P.M."/>
            <person name="Boo G.H."/>
            <person name="Boo S.M."/>
            <person name="Kim K.M."/>
            <person name="Shin Y."/>
            <person name="Jung M."/>
            <person name="Lee S.J."/>
            <person name="Yim H.S."/>
            <person name="Lee J.H."/>
            <person name="Bhattacharya D."/>
            <person name="Yoon H.S."/>
        </authorList>
    </citation>
    <scope>NUCLEOTIDE SEQUENCE [LARGE SCALE GENOMIC DNA]</scope>
    <source>
        <strain evidence="3 4">SKKU-2015</strain>
        <tissue evidence="3">Whole body</tissue>
    </source>
</reference>
<evidence type="ECO:0000256" key="1">
    <source>
        <dbReference type="SAM" id="MobiDB-lite"/>
    </source>
</evidence>
<name>A0A2V3J1B5_9FLOR</name>
<dbReference type="Proteomes" id="UP000247409">
    <property type="component" value="Unassembled WGS sequence"/>
</dbReference>
<evidence type="ECO:0000313" key="4">
    <source>
        <dbReference type="Proteomes" id="UP000247409"/>
    </source>
</evidence>
<feature type="region of interest" description="Disordered" evidence="1">
    <location>
        <begin position="83"/>
        <end position="102"/>
    </location>
</feature>
<sequence length="352" mass="38459">MRFHTILFSLILSIISLTTAFPSVSSKGRESYGLDLTPSYYHPTVYPSKTAITTTRKTTLTEKVTTRATHPTTTEKVITRATTRPTTTEKVTTRATTHPTTTENITTRATTHPATTHPATTHPSTTEEVTTRATTHPTTTEKVTTRATTHPATTHPTTTKSTSTTKPKSDCPNKCVHIHDAVQECKGLLDRCYIRRCSPSSYRQLGQYSEHTAYVNGVEISPTDLDISRHGKNEDEYDSDSYNFASCEDLPSVAYSTPEPSGHSDCVSTSLENLPLIMDGDVSPKDDVSCFEWCYGGLGGVIEKCYQAFGESLQSSPVAEALIAKKCCENVCKGAISSSAGSYTCETKRSYH</sequence>
<dbReference type="EMBL" id="NBIV01000016">
    <property type="protein sequence ID" value="PXF48115.1"/>
    <property type="molecule type" value="Genomic_DNA"/>
</dbReference>
<organism evidence="3 4">
    <name type="scientific">Gracilariopsis chorda</name>
    <dbReference type="NCBI Taxonomy" id="448386"/>
    <lineage>
        <taxon>Eukaryota</taxon>
        <taxon>Rhodophyta</taxon>
        <taxon>Florideophyceae</taxon>
        <taxon>Rhodymeniophycidae</taxon>
        <taxon>Gracilariales</taxon>
        <taxon>Gracilariaceae</taxon>
        <taxon>Gracilariopsis</taxon>
    </lineage>
</organism>
<feature type="region of interest" description="Disordered" evidence="1">
    <location>
        <begin position="111"/>
        <end position="170"/>
    </location>
</feature>
<feature type="compositionally biased region" description="Low complexity" evidence="1">
    <location>
        <begin position="111"/>
        <end position="166"/>
    </location>
</feature>
<dbReference type="AlphaFoldDB" id="A0A2V3J1B5"/>
<feature type="signal peptide" evidence="2">
    <location>
        <begin position="1"/>
        <end position="20"/>
    </location>
</feature>
<comment type="caution">
    <text evidence="3">The sequence shown here is derived from an EMBL/GenBank/DDBJ whole genome shotgun (WGS) entry which is preliminary data.</text>
</comment>
<evidence type="ECO:0000256" key="2">
    <source>
        <dbReference type="SAM" id="SignalP"/>
    </source>
</evidence>